<keyword evidence="4" id="KW-0863">Zinc-finger</keyword>
<dbReference type="PANTHER" id="PTHR11618">
    <property type="entry name" value="TRANSCRIPTION INITIATION FACTOR IIB-RELATED"/>
    <property type="match status" value="1"/>
</dbReference>
<keyword evidence="7" id="KW-0010">Activator</keyword>
<dbReference type="OrthoDB" id="511529at2759"/>
<dbReference type="Pfam" id="PF07741">
    <property type="entry name" value="BRF1"/>
    <property type="match status" value="1"/>
</dbReference>
<dbReference type="PRINTS" id="PR00685">
    <property type="entry name" value="TIFACTORIIB"/>
</dbReference>
<feature type="domain" description="Cyclin-like" evidence="12">
    <location>
        <begin position="81"/>
        <end position="169"/>
    </location>
</feature>
<gene>
    <name evidence="13" type="ORF">CYY_008308</name>
</gene>
<feature type="domain" description="Cyclin-like" evidence="12">
    <location>
        <begin position="175"/>
        <end position="259"/>
    </location>
</feature>
<feature type="compositionally biased region" description="Polar residues" evidence="11">
    <location>
        <begin position="638"/>
        <end position="650"/>
    </location>
</feature>
<evidence type="ECO:0000259" key="12">
    <source>
        <dbReference type="SMART" id="SM00385"/>
    </source>
</evidence>
<evidence type="ECO:0000256" key="3">
    <source>
        <dbReference type="ARBA" id="ARBA00022723"/>
    </source>
</evidence>
<dbReference type="FunFam" id="1.10.472.10:FF:000007">
    <property type="entry name" value="Transcription factor IIIB 90 kDa subunit"/>
    <property type="match status" value="1"/>
</dbReference>
<dbReference type="InterPro" id="IPR036915">
    <property type="entry name" value="Cyclin-like_sf"/>
</dbReference>
<accession>A0A8J4V431</accession>
<evidence type="ECO:0000256" key="2">
    <source>
        <dbReference type="ARBA" id="ARBA00010857"/>
    </source>
</evidence>
<keyword evidence="3" id="KW-0479">Metal-binding</keyword>
<keyword evidence="14" id="KW-1185">Reference proteome</keyword>
<evidence type="ECO:0000256" key="4">
    <source>
        <dbReference type="ARBA" id="ARBA00022771"/>
    </source>
</evidence>
<dbReference type="GO" id="GO:0097550">
    <property type="term" value="C:transcription preinitiation complex"/>
    <property type="evidence" value="ECO:0007669"/>
    <property type="project" value="TreeGrafter"/>
</dbReference>
<dbReference type="InterPro" id="IPR013150">
    <property type="entry name" value="TFIIB_cyclin"/>
</dbReference>
<feature type="region of interest" description="Disordered" evidence="11">
    <location>
        <begin position="316"/>
        <end position="403"/>
    </location>
</feature>
<keyword evidence="9" id="KW-0539">Nucleus</keyword>
<feature type="compositionally biased region" description="Basic residues" evidence="11">
    <location>
        <begin position="388"/>
        <end position="398"/>
    </location>
</feature>
<dbReference type="Pfam" id="PF00382">
    <property type="entry name" value="TFIIB"/>
    <property type="match status" value="2"/>
</dbReference>
<dbReference type="GO" id="GO:0005634">
    <property type="term" value="C:nucleus"/>
    <property type="evidence" value="ECO:0007669"/>
    <property type="project" value="UniProtKB-SubCell"/>
</dbReference>
<feature type="compositionally biased region" description="Acidic residues" evidence="11">
    <location>
        <begin position="324"/>
        <end position="381"/>
    </location>
</feature>
<keyword evidence="8" id="KW-0804">Transcription</keyword>
<dbReference type="GO" id="GO:0001006">
    <property type="term" value="F:RNA polymerase III type 3 promoter sequence-specific DNA binding"/>
    <property type="evidence" value="ECO:0007669"/>
    <property type="project" value="TreeGrafter"/>
</dbReference>
<dbReference type="AlphaFoldDB" id="A0A8J4V431"/>
<dbReference type="SMART" id="SM00385">
    <property type="entry name" value="CYCLIN"/>
    <property type="match status" value="2"/>
</dbReference>
<dbReference type="EMBL" id="AJWJ01000500">
    <property type="protein sequence ID" value="KAF2070379.1"/>
    <property type="molecule type" value="Genomic_DNA"/>
</dbReference>
<evidence type="ECO:0000256" key="7">
    <source>
        <dbReference type="ARBA" id="ARBA00023159"/>
    </source>
</evidence>
<name>A0A8J4V431_9MYCE</name>
<dbReference type="InterPro" id="IPR013763">
    <property type="entry name" value="Cyclin-like_dom"/>
</dbReference>
<comment type="similarity">
    <text evidence="2">Belongs to the TFIIB family.</text>
</comment>
<evidence type="ECO:0000313" key="13">
    <source>
        <dbReference type="EMBL" id="KAF2070379.1"/>
    </source>
</evidence>
<keyword evidence="5" id="KW-0862">Zinc</keyword>
<dbReference type="Gene3D" id="1.20.5.650">
    <property type="entry name" value="Single helix bin"/>
    <property type="match status" value="1"/>
</dbReference>
<dbReference type="PANTHER" id="PTHR11618:SF4">
    <property type="entry name" value="TRANSCRIPTION FACTOR IIIB 90 KDA SUBUNIT"/>
    <property type="match status" value="1"/>
</dbReference>
<dbReference type="SUPFAM" id="SSF57783">
    <property type="entry name" value="Zinc beta-ribbon"/>
    <property type="match status" value="1"/>
</dbReference>
<comment type="subcellular location">
    <subcellularLocation>
        <location evidence="1">Nucleus</location>
    </subcellularLocation>
</comment>
<keyword evidence="6" id="KW-0805">Transcription regulation</keyword>
<dbReference type="GO" id="GO:0000995">
    <property type="term" value="F:RNA polymerase III general transcription initiation factor activity"/>
    <property type="evidence" value="ECO:0007669"/>
    <property type="project" value="TreeGrafter"/>
</dbReference>
<sequence>MAKDKKCSDCGGVDFTSTNDGSSVCMACGTVLEAANIVSEITFGGDSSVVGTFVSATRRTNTGYRTLGRDSRAFSLDNARRRLEEIANSLKMKPHHVDSAQRSYELAMEHNFTKGRKTQLVAASCLYIVCRRERTPHLLIDFSEVLHINIFVLAHTFLELTKMLNIHLPVVDPSLYIPKFAHKLEFRDQVSNVIATANKLVARMNRDWLSVGRKPSGICGASLYIAAKIHGFRRSIKEIVRIVKIGESTLITRLEEFSQTPSALLKPSEFDTFDMEVECNPPAFDRAREKEKQKKKKKKSNNRKYLLMKVEKRTIRTKKSKGEQDDDDNVDGEDEEEEIEELIDDDEYEEDIDTSEEEEEEDSDESIDSDLDSDEIEDSDLDSDKESKKKRVKTRVKKEKLNSDEEDYDGVYNDIYEEIYLTKEEKKQYELENNIESEIQSRIKIFKEDEKIDLDNLPSTLEQEIKNNDIQIEKEKEEELKKKRKIGTTIYQSSNINNAPTIDLPLPVDPSIFNPTDTLENIDNDSDLDTYIERDKEEIRKKDIIWKELNHEWIVKNEEREREMEEDRLAGRPPRKRKVVNKKTAESAAIAAEEELKKRTRNAKLIEQLGFKNLNFNLLINPATASAAASSTNAPPVESQQQNIPEQYQGTGFVEPEEHLGSLISQNYHGDNYEDYED</sequence>
<dbReference type="GO" id="GO:0000126">
    <property type="term" value="C:transcription factor TFIIIB complex"/>
    <property type="evidence" value="ECO:0007669"/>
    <property type="project" value="TreeGrafter"/>
</dbReference>
<comment type="caution">
    <text evidence="13">The sequence shown here is derived from an EMBL/GenBank/DDBJ whole genome shotgun (WGS) entry which is preliminary data.</text>
</comment>
<dbReference type="GO" id="GO:0070897">
    <property type="term" value="P:transcription preinitiation complex assembly"/>
    <property type="evidence" value="ECO:0007669"/>
    <property type="project" value="InterPro"/>
</dbReference>
<dbReference type="CDD" id="cd20553">
    <property type="entry name" value="CYCLIN_TFIIIB90_rpt1"/>
    <property type="match status" value="1"/>
</dbReference>
<evidence type="ECO:0000256" key="6">
    <source>
        <dbReference type="ARBA" id="ARBA00023015"/>
    </source>
</evidence>
<dbReference type="Gene3D" id="1.10.472.10">
    <property type="entry name" value="Cyclin-like"/>
    <property type="match status" value="2"/>
</dbReference>
<proteinExistence type="inferred from homology"/>
<evidence type="ECO:0000313" key="14">
    <source>
        <dbReference type="Proteomes" id="UP000695562"/>
    </source>
</evidence>
<evidence type="ECO:0000256" key="10">
    <source>
        <dbReference type="ARBA" id="ARBA00031009"/>
    </source>
</evidence>
<dbReference type="FunFam" id="1.10.472.10:FF:000002">
    <property type="entry name" value="Transcription factor IIIB 90 kDa subunit"/>
    <property type="match status" value="1"/>
</dbReference>
<feature type="region of interest" description="Disordered" evidence="11">
    <location>
        <begin position="629"/>
        <end position="678"/>
    </location>
</feature>
<evidence type="ECO:0000256" key="1">
    <source>
        <dbReference type="ARBA" id="ARBA00004123"/>
    </source>
</evidence>
<evidence type="ECO:0000256" key="8">
    <source>
        <dbReference type="ARBA" id="ARBA00023163"/>
    </source>
</evidence>
<dbReference type="GO" id="GO:0017025">
    <property type="term" value="F:TBP-class protein binding"/>
    <property type="evidence" value="ECO:0007669"/>
    <property type="project" value="InterPro"/>
</dbReference>
<dbReference type="GO" id="GO:0008270">
    <property type="term" value="F:zinc ion binding"/>
    <property type="evidence" value="ECO:0007669"/>
    <property type="project" value="UniProtKB-KW"/>
</dbReference>
<reference evidence="13" key="1">
    <citation type="submission" date="2020-01" db="EMBL/GenBank/DDBJ databases">
        <title>Development of genomics and gene disruption for Polysphondylium violaceum indicates a role for the polyketide synthase stlB in stalk morphogenesis.</title>
        <authorList>
            <person name="Narita B."/>
            <person name="Kawabe Y."/>
            <person name="Kin K."/>
            <person name="Saito T."/>
            <person name="Gibbs R."/>
            <person name="Kuspa A."/>
            <person name="Muzny D."/>
            <person name="Queller D."/>
            <person name="Richards S."/>
            <person name="Strassman J."/>
            <person name="Sucgang R."/>
            <person name="Worley K."/>
            <person name="Schaap P."/>
        </authorList>
    </citation>
    <scope>NUCLEOTIDE SEQUENCE</scope>
    <source>
        <strain evidence="13">QSvi11</strain>
    </source>
</reference>
<protein>
    <recommendedName>
        <fullName evidence="10">B-related factor 1</fullName>
    </recommendedName>
</protein>
<organism evidence="13 14">
    <name type="scientific">Polysphondylium violaceum</name>
    <dbReference type="NCBI Taxonomy" id="133409"/>
    <lineage>
        <taxon>Eukaryota</taxon>
        <taxon>Amoebozoa</taxon>
        <taxon>Evosea</taxon>
        <taxon>Eumycetozoa</taxon>
        <taxon>Dictyostelia</taxon>
        <taxon>Dictyosteliales</taxon>
        <taxon>Dictyosteliaceae</taxon>
        <taxon>Polysphondylium</taxon>
    </lineage>
</organism>
<dbReference type="InterPro" id="IPR000812">
    <property type="entry name" value="TFIIB"/>
</dbReference>
<evidence type="ECO:0000256" key="11">
    <source>
        <dbReference type="SAM" id="MobiDB-lite"/>
    </source>
</evidence>
<evidence type="ECO:0000256" key="9">
    <source>
        <dbReference type="ARBA" id="ARBA00023242"/>
    </source>
</evidence>
<dbReference type="CDD" id="cd20554">
    <property type="entry name" value="CYCLIN_TFIIIB90_rpt2"/>
    <property type="match status" value="1"/>
</dbReference>
<dbReference type="InterPro" id="IPR011665">
    <property type="entry name" value="BRF1_TBP-bd_dom"/>
</dbReference>
<dbReference type="Proteomes" id="UP000695562">
    <property type="component" value="Unassembled WGS sequence"/>
</dbReference>
<dbReference type="SUPFAM" id="SSF47954">
    <property type="entry name" value="Cyclin-like"/>
    <property type="match status" value="2"/>
</dbReference>
<evidence type="ECO:0000256" key="5">
    <source>
        <dbReference type="ARBA" id="ARBA00022833"/>
    </source>
</evidence>